<name>A0A6A7APW5_9PLEO</name>
<dbReference type="EMBL" id="MU006350">
    <property type="protein sequence ID" value="KAF2845261.1"/>
    <property type="molecule type" value="Genomic_DNA"/>
</dbReference>
<evidence type="ECO:0000313" key="2">
    <source>
        <dbReference type="Proteomes" id="UP000799423"/>
    </source>
</evidence>
<organism evidence="1 2">
    <name type="scientific">Plenodomus tracheiphilus IPT5</name>
    <dbReference type="NCBI Taxonomy" id="1408161"/>
    <lineage>
        <taxon>Eukaryota</taxon>
        <taxon>Fungi</taxon>
        <taxon>Dikarya</taxon>
        <taxon>Ascomycota</taxon>
        <taxon>Pezizomycotina</taxon>
        <taxon>Dothideomycetes</taxon>
        <taxon>Pleosporomycetidae</taxon>
        <taxon>Pleosporales</taxon>
        <taxon>Pleosporineae</taxon>
        <taxon>Leptosphaeriaceae</taxon>
        <taxon>Plenodomus</taxon>
    </lineage>
</organism>
<dbReference type="PANTHER" id="PTHR42085">
    <property type="entry name" value="F-BOX DOMAIN-CONTAINING PROTEIN"/>
    <property type="match status" value="1"/>
</dbReference>
<protein>
    <recommendedName>
        <fullName evidence="3">F-box domain-containing protein</fullName>
    </recommendedName>
</protein>
<dbReference type="AlphaFoldDB" id="A0A6A7APW5"/>
<dbReference type="OrthoDB" id="62952at2759"/>
<reference evidence="1" key="1">
    <citation type="submission" date="2020-01" db="EMBL/GenBank/DDBJ databases">
        <authorList>
            <consortium name="DOE Joint Genome Institute"/>
            <person name="Haridas S."/>
            <person name="Albert R."/>
            <person name="Binder M."/>
            <person name="Bloem J."/>
            <person name="Labutti K."/>
            <person name="Salamov A."/>
            <person name="Andreopoulos B."/>
            <person name="Baker S.E."/>
            <person name="Barry K."/>
            <person name="Bills G."/>
            <person name="Bluhm B.H."/>
            <person name="Cannon C."/>
            <person name="Castanera R."/>
            <person name="Culley D.E."/>
            <person name="Daum C."/>
            <person name="Ezra D."/>
            <person name="Gonzalez J.B."/>
            <person name="Henrissat B."/>
            <person name="Kuo A."/>
            <person name="Liang C."/>
            <person name="Lipzen A."/>
            <person name="Lutzoni F."/>
            <person name="Magnuson J."/>
            <person name="Mondo S."/>
            <person name="Nolan M."/>
            <person name="Ohm R."/>
            <person name="Pangilinan J."/>
            <person name="Park H.-J."/>
            <person name="Ramirez L."/>
            <person name="Alfaro M."/>
            <person name="Sun H."/>
            <person name="Tritt A."/>
            <person name="Yoshinaga Y."/>
            <person name="Zwiers L.-H."/>
            <person name="Turgeon B.G."/>
            <person name="Goodwin S.B."/>
            <person name="Spatafora J.W."/>
            <person name="Crous P.W."/>
            <person name="Grigoriev I.V."/>
        </authorList>
    </citation>
    <scope>NUCLEOTIDE SEQUENCE</scope>
    <source>
        <strain evidence="1">IPT5</strain>
    </source>
</reference>
<proteinExistence type="predicted"/>
<dbReference type="PANTHER" id="PTHR42085:SF2">
    <property type="entry name" value="F-BOX DOMAIN-CONTAINING PROTEIN"/>
    <property type="match status" value="1"/>
</dbReference>
<evidence type="ECO:0000313" key="1">
    <source>
        <dbReference type="EMBL" id="KAF2845261.1"/>
    </source>
</evidence>
<accession>A0A6A7APW5</accession>
<keyword evidence="2" id="KW-1185">Reference proteome</keyword>
<dbReference type="InterPro" id="IPR038883">
    <property type="entry name" value="AN11006-like"/>
</dbReference>
<sequence>MDSIHQGDPTLTRSTAVSFLHLPRWVRDDIYERVLVLRHPLYIFQEPNSPIESFAPDKPSRWLALLHTNRQIHEESSTVLYGMNQFHLMDITPLQTDLLRSFLDWIGSPNTASLSYLCVNFPVVERTNGQAGKLELRPDSLQSVRLYQDKCTKLSTLETVVHYKNSGFFREPDDFLREALSLIDARLRAILSLRKIIVRFVDFNGIPTASAKDFMQELGWIVVSRNGMES</sequence>
<evidence type="ECO:0008006" key="3">
    <source>
        <dbReference type="Google" id="ProtNLM"/>
    </source>
</evidence>
<dbReference type="Proteomes" id="UP000799423">
    <property type="component" value="Unassembled WGS sequence"/>
</dbReference>
<gene>
    <name evidence="1" type="ORF">T440DRAFT_472769</name>
</gene>